<keyword evidence="3" id="KW-1185">Reference proteome</keyword>
<evidence type="ECO:0000256" key="1">
    <source>
        <dbReference type="SAM" id="MobiDB-lite"/>
    </source>
</evidence>
<accession>A0ABD2P2H9</accession>
<protein>
    <submittedName>
        <fullName evidence="2">Uncharacterized protein</fullName>
    </submittedName>
</protein>
<reference evidence="2 3" key="1">
    <citation type="journal article" date="2021" name="BMC Biol.">
        <title>Horizontally acquired antibacterial genes associated with adaptive radiation of ladybird beetles.</title>
        <authorList>
            <person name="Li H.S."/>
            <person name="Tang X.F."/>
            <person name="Huang Y.H."/>
            <person name="Xu Z.Y."/>
            <person name="Chen M.L."/>
            <person name="Du X.Y."/>
            <person name="Qiu B.Y."/>
            <person name="Chen P.T."/>
            <person name="Zhang W."/>
            <person name="Slipinski A."/>
            <person name="Escalona H.E."/>
            <person name="Waterhouse R.M."/>
            <person name="Zwick A."/>
            <person name="Pang H."/>
        </authorList>
    </citation>
    <scope>NUCLEOTIDE SEQUENCE [LARGE SCALE GENOMIC DNA]</scope>
    <source>
        <strain evidence="2">SYSU2018</strain>
    </source>
</reference>
<dbReference type="EMBL" id="JABFTP020000165">
    <property type="protein sequence ID" value="KAL3284987.1"/>
    <property type="molecule type" value="Genomic_DNA"/>
</dbReference>
<sequence>MINAYVIHLNLNYNTSRVEDCSIFELLQKWLYLTKTRRDRGGKKINGTAIAAVRENIMGYLKEAKLFNVPRSILFRSITDKDSPIEAITNRVIGRRLVFGQEKENLLIKYGLTIEKSTTQGKGKEKITKKTKKRDMIDSDSSDPNPENPLY</sequence>
<gene>
    <name evidence="2" type="ORF">HHI36_019116</name>
</gene>
<evidence type="ECO:0000313" key="3">
    <source>
        <dbReference type="Proteomes" id="UP001516400"/>
    </source>
</evidence>
<proteinExistence type="predicted"/>
<feature type="region of interest" description="Disordered" evidence="1">
    <location>
        <begin position="118"/>
        <end position="151"/>
    </location>
</feature>
<comment type="caution">
    <text evidence="2">The sequence shown here is derived from an EMBL/GenBank/DDBJ whole genome shotgun (WGS) entry which is preliminary data.</text>
</comment>
<organism evidence="2 3">
    <name type="scientific">Cryptolaemus montrouzieri</name>
    <dbReference type="NCBI Taxonomy" id="559131"/>
    <lineage>
        <taxon>Eukaryota</taxon>
        <taxon>Metazoa</taxon>
        <taxon>Ecdysozoa</taxon>
        <taxon>Arthropoda</taxon>
        <taxon>Hexapoda</taxon>
        <taxon>Insecta</taxon>
        <taxon>Pterygota</taxon>
        <taxon>Neoptera</taxon>
        <taxon>Endopterygota</taxon>
        <taxon>Coleoptera</taxon>
        <taxon>Polyphaga</taxon>
        <taxon>Cucujiformia</taxon>
        <taxon>Coccinelloidea</taxon>
        <taxon>Coccinellidae</taxon>
        <taxon>Scymninae</taxon>
        <taxon>Scymnini</taxon>
        <taxon>Cryptolaemus</taxon>
    </lineage>
</organism>
<evidence type="ECO:0000313" key="2">
    <source>
        <dbReference type="EMBL" id="KAL3284987.1"/>
    </source>
</evidence>
<name>A0ABD2P2H9_9CUCU</name>
<dbReference type="AlphaFoldDB" id="A0ABD2P2H9"/>
<dbReference type="Proteomes" id="UP001516400">
    <property type="component" value="Unassembled WGS sequence"/>
</dbReference>